<dbReference type="Proteomes" id="UP001152484">
    <property type="component" value="Unassembled WGS sequence"/>
</dbReference>
<dbReference type="PANTHER" id="PTHR31425:SF52">
    <property type="entry name" value="MULTIPLE C2 DOMAIN AND TRANSMEMBRANE REGION PROTEIN 7"/>
    <property type="match status" value="1"/>
</dbReference>
<dbReference type="EMBL" id="CAMAPE010000019">
    <property type="protein sequence ID" value="CAH9086367.1"/>
    <property type="molecule type" value="Genomic_DNA"/>
</dbReference>
<dbReference type="OrthoDB" id="1315929at2759"/>
<evidence type="ECO:0000256" key="2">
    <source>
        <dbReference type="ARBA" id="ARBA00022692"/>
    </source>
</evidence>
<keyword evidence="2 6" id="KW-0812">Transmembrane</keyword>
<evidence type="ECO:0000256" key="4">
    <source>
        <dbReference type="ARBA" id="ARBA00022989"/>
    </source>
</evidence>
<protein>
    <recommendedName>
        <fullName evidence="7">C2 domain-containing protein</fullName>
    </recommendedName>
</protein>
<dbReference type="AlphaFoldDB" id="A0A9P0Z4B6"/>
<evidence type="ECO:0000256" key="3">
    <source>
        <dbReference type="ARBA" id="ARBA00022737"/>
    </source>
</evidence>
<comment type="caution">
    <text evidence="8">The sequence shown here is derived from an EMBL/GenBank/DDBJ whole genome shotgun (WGS) entry which is preliminary data.</text>
</comment>
<dbReference type="PROSITE" id="PS50004">
    <property type="entry name" value="C2"/>
    <property type="match status" value="1"/>
</dbReference>
<sequence length="672" mass="76119">MICVWYSSRDHAKNWEGAVQATLPSSPAPAVQINAAHPSLPHKVYTQPKLAYYTVMLGYLWRSPFPAASKIKGGCPAPIPPLVPAAFYYVVGKLGHQEMWTQPLHYPTPRAAADNRTPYELPPNSNPAECHYIPHRLFFVVSDPMEANHDKLTLMVKVPKPTPADGTKKYDELGSVVVPVDPNKMALHKELKLIKNGDKDPGLKLSVMMVVDKTYHVFDDLDSCTSDRLPTAYGPGETLPTAIAHLEVYVLHVTGLVLTKERNNAPTTDPYCVARYGRKWCRTRTVIGSGATAHFNEVYTWEVYDPNTVLTVGVFDNNQLVASSGKKEGDKNIGRVRVPVSTLVFDGKKRIKSYPLYATHPELGQQVRIMGELQLQVRLTPRSMLGFISASLRPLLPPAHYERPIPLEQMADLRKYAVDMECKDLGRRVPPLGENVVRFMTTPEQAGYSKRVTDTNIARLYRASGLRALFQFVGHVASWKSPITTLLSLELLFFFLFYPDLIFPVALAYFIYCGFYNLLVRMWSESPQKPKREEPPLLYIAQLQNTQPDDLDEEGDTRETSRKPEVVKKRYDNLRLRAAYVQNLVGDLANQAERFQNILTWKNPYFTAIAIIFITLAQLLLHSLGTGFNFVIVFCLLSHPVVWNSRYMRSLLLAPIKLYRRLPINNYYNPLQ</sequence>
<dbReference type="InterPro" id="IPR000008">
    <property type="entry name" value="C2_dom"/>
</dbReference>
<dbReference type="InterPro" id="IPR047259">
    <property type="entry name" value="QUIRKY-like"/>
</dbReference>
<dbReference type="InterPro" id="IPR013583">
    <property type="entry name" value="MCTP_C"/>
</dbReference>
<accession>A0A9P0Z4B6</accession>
<evidence type="ECO:0000313" key="8">
    <source>
        <dbReference type="EMBL" id="CAH9086367.1"/>
    </source>
</evidence>
<evidence type="ECO:0000313" key="9">
    <source>
        <dbReference type="Proteomes" id="UP001152484"/>
    </source>
</evidence>
<evidence type="ECO:0000259" key="7">
    <source>
        <dbReference type="PROSITE" id="PS50004"/>
    </source>
</evidence>
<evidence type="ECO:0000256" key="5">
    <source>
        <dbReference type="ARBA" id="ARBA00023136"/>
    </source>
</evidence>
<dbReference type="InterPro" id="IPR035892">
    <property type="entry name" value="C2_domain_sf"/>
</dbReference>
<organism evidence="8 9">
    <name type="scientific">Cuscuta europaea</name>
    <name type="common">European dodder</name>
    <dbReference type="NCBI Taxonomy" id="41803"/>
    <lineage>
        <taxon>Eukaryota</taxon>
        <taxon>Viridiplantae</taxon>
        <taxon>Streptophyta</taxon>
        <taxon>Embryophyta</taxon>
        <taxon>Tracheophyta</taxon>
        <taxon>Spermatophyta</taxon>
        <taxon>Magnoliopsida</taxon>
        <taxon>eudicotyledons</taxon>
        <taxon>Gunneridae</taxon>
        <taxon>Pentapetalae</taxon>
        <taxon>asterids</taxon>
        <taxon>lamiids</taxon>
        <taxon>Solanales</taxon>
        <taxon>Convolvulaceae</taxon>
        <taxon>Cuscuteae</taxon>
        <taxon>Cuscuta</taxon>
        <taxon>Cuscuta subgen. Cuscuta</taxon>
    </lineage>
</organism>
<keyword evidence="5 6" id="KW-0472">Membrane</keyword>
<gene>
    <name evidence="8" type="ORF">CEURO_LOCUS9606</name>
</gene>
<comment type="subcellular location">
    <subcellularLocation>
        <location evidence="1">Membrane</location>
        <topology evidence="1">Multi-pass membrane protein</topology>
    </subcellularLocation>
</comment>
<keyword evidence="9" id="KW-1185">Reference proteome</keyword>
<reference evidence="8" key="1">
    <citation type="submission" date="2022-07" db="EMBL/GenBank/DDBJ databases">
        <authorList>
            <person name="Macas J."/>
            <person name="Novak P."/>
            <person name="Neumann P."/>
        </authorList>
    </citation>
    <scope>NUCLEOTIDE SEQUENCE</scope>
</reference>
<dbReference type="GO" id="GO:0016020">
    <property type="term" value="C:membrane"/>
    <property type="evidence" value="ECO:0007669"/>
    <property type="project" value="UniProtKB-SubCell"/>
</dbReference>
<name>A0A9P0Z4B6_CUSEU</name>
<feature type="transmembrane region" description="Helical" evidence="6">
    <location>
        <begin position="604"/>
        <end position="621"/>
    </location>
</feature>
<feature type="domain" description="C2" evidence="7">
    <location>
        <begin position="223"/>
        <end position="354"/>
    </location>
</feature>
<dbReference type="SMART" id="SM00239">
    <property type="entry name" value="C2"/>
    <property type="match status" value="1"/>
</dbReference>
<dbReference type="PANTHER" id="PTHR31425">
    <property type="entry name" value="PHOSPHORIBOSYLANTHRANILATE TRANSFERASE ISOFORM 1"/>
    <property type="match status" value="1"/>
</dbReference>
<keyword evidence="4 6" id="KW-1133">Transmembrane helix</keyword>
<evidence type="ECO:0000256" key="6">
    <source>
        <dbReference type="SAM" id="Phobius"/>
    </source>
</evidence>
<evidence type="ECO:0000256" key="1">
    <source>
        <dbReference type="ARBA" id="ARBA00004141"/>
    </source>
</evidence>
<dbReference type="SUPFAM" id="SSF49562">
    <property type="entry name" value="C2 domain (Calcium/lipid-binding domain, CaLB)"/>
    <property type="match status" value="1"/>
</dbReference>
<feature type="transmembrane region" description="Helical" evidence="6">
    <location>
        <begin position="627"/>
        <end position="643"/>
    </location>
</feature>
<feature type="transmembrane region" description="Helical" evidence="6">
    <location>
        <begin position="491"/>
        <end position="519"/>
    </location>
</feature>
<dbReference type="Pfam" id="PF00168">
    <property type="entry name" value="C2"/>
    <property type="match status" value="1"/>
</dbReference>
<proteinExistence type="predicted"/>
<dbReference type="Gene3D" id="2.60.40.150">
    <property type="entry name" value="C2 domain"/>
    <property type="match status" value="1"/>
</dbReference>
<dbReference type="Pfam" id="PF08372">
    <property type="entry name" value="PRT_C"/>
    <property type="match status" value="1"/>
</dbReference>
<keyword evidence="3" id="KW-0677">Repeat</keyword>